<dbReference type="AlphaFoldDB" id="A0A382SGU4"/>
<organism evidence="2">
    <name type="scientific">marine metagenome</name>
    <dbReference type="NCBI Taxonomy" id="408172"/>
    <lineage>
        <taxon>unclassified sequences</taxon>
        <taxon>metagenomes</taxon>
        <taxon>ecological metagenomes</taxon>
    </lineage>
</organism>
<evidence type="ECO:0008006" key="3">
    <source>
        <dbReference type="Google" id="ProtNLM"/>
    </source>
</evidence>
<gene>
    <name evidence="2" type="ORF">METZ01_LOCUS362034</name>
</gene>
<protein>
    <recommendedName>
        <fullName evidence="3">Lipoprotein SmpA/OmlA domain-containing protein</fullName>
    </recommendedName>
</protein>
<evidence type="ECO:0000256" key="1">
    <source>
        <dbReference type="SAM" id="Phobius"/>
    </source>
</evidence>
<accession>A0A382SGU4</accession>
<sequence>MNSKKCLKNTDEEQMKTSKNVIRKYRARLAVLIGLSVMAMALIGCSPMTLGRDFPVEKVGSIEIGVTNRAEIRERFGSPWRTGIEDGMSTLTFGYYSYDFSGKGLGRDLMIKFNKAGIVRSYAFNTTETGETPKPDSE</sequence>
<keyword evidence="1" id="KW-0812">Transmembrane</keyword>
<keyword evidence="1" id="KW-1133">Transmembrane helix</keyword>
<evidence type="ECO:0000313" key="2">
    <source>
        <dbReference type="EMBL" id="SVD09180.1"/>
    </source>
</evidence>
<proteinExistence type="predicted"/>
<reference evidence="2" key="1">
    <citation type="submission" date="2018-05" db="EMBL/GenBank/DDBJ databases">
        <authorList>
            <person name="Lanie J.A."/>
            <person name="Ng W.-L."/>
            <person name="Kazmierczak K.M."/>
            <person name="Andrzejewski T.M."/>
            <person name="Davidsen T.M."/>
            <person name="Wayne K.J."/>
            <person name="Tettelin H."/>
            <person name="Glass J.I."/>
            <person name="Rusch D."/>
            <person name="Podicherti R."/>
            <person name="Tsui H.-C.T."/>
            <person name="Winkler M.E."/>
        </authorList>
    </citation>
    <scope>NUCLEOTIDE SEQUENCE</scope>
</reference>
<feature type="transmembrane region" description="Helical" evidence="1">
    <location>
        <begin position="29"/>
        <end position="50"/>
    </location>
</feature>
<keyword evidence="1" id="KW-0472">Membrane</keyword>
<dbReference type="EMBL" id="UINC01129042">
    <property type="protein sequence ID" value="SVD09180.1"/>
    <property type="molecule type" value="Genomic_DNA"/>
</dbReference>
<name>A0A382SGU4_9ZZZZ</name>